<dbReference type="Pfam" id="PF00036">
    <property type="entry name" value="EF-hand_1"/>
    <property type="match status" value="1"/>
</dbReference>
<accession>A0A8C6VXT3</accession>
<dbReference type="InterPro" id="IPR034325">
    <property type="entry name" value="S-100_dom"/>
</dbReference>
<dbReference type="InterPro" id="IPR002048">
    <property type="entry name" value="EF_hand_dom"/>
</dbReference>
<reference evidence="4" key="3">
    <citation type="submission" date="2025-09" db="UniProtKB">
        <authorList>
            <consortium name="Ensembl"/>
        </authorList>
    </citation>
    <scope>IDENTIFICATION</scope>
</reference>
<dbReference type="GO" id="GO:0046914">
    <property type="term" value="F:transition metal ion binding"/>
    <property type="evidence" value="ECO:0007669"/>
    <property type="project" value="InterPro"/>
</dbReference>
<name>A0A8C6VXT3_NOTFU</name>
<dbReference type="InterPro" id="IPR018247">
    <property type="entry name" value="EF_Hand_1_Ca_BS"/>
</dbReference>
<proteinExistence type="predicted"/>
<evidence type="ECO:0000313" key="4">
    <source>
        <dbReference type="Ensembl" id="ENSNFUP00015047786.1"/>
    </source>
</evidence>
<keyword evidence="1" id="KW-0479">Metal-binding</keyword>
<reference evidence="4" key="1">
    <citation type="submission" date="2014-08" db="EMBL/GenBank/DDBJ databases">
        <authorList>
            <person name="Senf B."/>
            <person name="Petzold A."/>
            <person name="Downie B.R."/>
            <person name="Koch P."/>
            <person name="Platzer M."/>
        </authorList>
    </citation>
    <scope>NUCLEOTIDE SEQUENCE [LARGE SCALE GENOMIC DNA]</scope>
    <source>
        <strain evidence="4">GRZ</strain>
    </source>
</reference>
<dbReference type="GO" id="GO:0005737">
    <property type="term" value="C:cytoplasm"/>
    <property type="evidence" value="ECO:0007669"/>
    <property type="project" value="TreeGrafter"/>
</dbReference>
<evidence type="ECO:0000256" key="1">
    <source>
        <dbReference type="ARBA" id="ARBA00022723"/>
    </source>
</evidence>
<dbReference type="SMART" id="SM01394">
    <property type="entry name" value="S_100"/>
    <property type="match status" value="1"/>
</dbReference>
<dbReference type="PROSITE" id="PS50222">
    <property type="entry name" value="EF_HAND_2"/>
    <property type="match status" value="1"/>
</dbReference>
<dbReference type="CDD" id="cd00213">
    <property type="entry name" value="S-100"/>
    <property type="match status" value="1"/>
</dbReference>
<evidence type="ECO:0000256" key="2">
    <source>
        <dbReference type="ARBA" id="ARBA00022837"/>
    </source>
</evidence>
<dbReference type="SUPFAM" id="SSF47473">
    <property type="entry name" value="EF-hand"/>
    <property type="match status" value="1"/>
</dbReference>
<dbReference type="PROSITE" id="PS00018">
    <property type="entry name" value="EF_HAND_1"/>
    <property type="match status" value="1"/>
</dbReference>
<dbReference type="AlphaFoldDB" id="A0A8C6VXT3"/>
<dbReference type="GO" id="GO:0005509">
    <property type="term" value="F:calcium ion binding"/>
    <property type="evidence" value="ECO:0007669"/>
    <property type="project" value="InterPro"/>
</dbReference>
<dbReference type="PANTHER" id="PTHR11639">
    <property type="entry name" value="S100 CALCIUM-BINDING PROTEIN"/>
    <property type="match status" value="1"/>
</dbReference>
<organism evidence="4 5">
    <name type="scientific">Nothobranchius furzeri</name>
    <name type="common">Turquoise killifish</name>
    <dbReference type="NCBI Taxonomy" id="105023"/>
    <lineage>
        <taxon>Eukaryota</taxon>
        <taxon>Metazoa</taxon>
        <taxon>Chordata</taxon>
        <taxon>Craniata</taxon>
        <taxon>Vertebrata</taxon>
        <taxon>Euteleostomi</taxon>
        <taxon>Actinopterygii</taxon>
        <taxon>Neopterygii</taxon>
        <taxon>Teleostei</taxon>
        <taxon>Neoteleostei</taxon>
        <taxon>Acanthomorphata</taxon>
        <taxon>Ovalentaria</taxon>
        <taxon>Atherinomorphae</taxon>
        <taxon>Cyprinodontiformes</taxon>
        <taxon>Nothobranchiidae</taxon>
        <taxon>Nothobranchius</taxon>
    </lineage>
</organism>
<dbReference type="GeneTree" id="ENSGT01150000287010"/>
<evidence type="ECO:0000313" key="5">
    <source>
        <dbReference type="Proteomes" id="UP000694548"/>
    </source>
</evidence>
<dbReference type="Pfam" id="PF01023">
    <property type="entry name" value="S_100"/>
    <property type="match status" value="1"/>
</dbReference>
<protein>
    <recommendedName>
        <fullName evidence="3">EF-hand domain-containing protein</fullName>
    </recommendedName>
</protein>
<reference evidence="4" key="2">
    <citation type="submission" date="2025-08" db="UniProtKB">
        <authorList>
            <consortium name="Ensembl"/>
        </authorList>
    </citation>
    <scope>IDENTIFICATION</scope>
</reference>
<dbReference type="InterPro" id="IPR011992">
    <property type="entry name" value="EF-hand-dom_pair"/>
</dbReference>
<dbReference type="InterPro" id="IPR013787">
    <property type="entry name" value="S100_Ca-bd_sub"/>
</dbReference>
<feature type="domain" description="EF-hand" evidence="3">
    <location>
        <begin position="42"/>
        <end position="77"/>
    </location>
</feature>
<dbReference type="SMART" id="SM00054">
    <property type="entry name" value="EFh"/>
    <property type="match status" value="1"/>
</dbReference>
<keyword evidence="2" id="KW-0106">Calcium</keyword>
<evidence type="ECO:0000259" key="3">
    <source>
        <dbReference type="PROSITE" id="PS50222"/>
    </source>
</evidence>
<dbReference type="Gene3D" id="1.10.238.10">
    <property type="entry name" value="EF-hand"/>
    <property type="match status" value="1"/>
</dbReference>
<dbReference type="Proteomes" id="UP000694548">
    <property type="component" value="Chromosome sgr05"/>
</dbReference>
<dbReference type="PANTHER" id="PTHR11639:SF118">
    <property type="entry name" value="PROTEIN S100"/>
    <property type="match status" value="1"/>
</dbReference>
<sequence>MTDLEKAMESLITVFHRYAKEGGNKNTLSKKELKNQISTEAYFLDKANEFFQMLDEDGDGTVSFHEYIIFCATLAMLC</sequence>
<dbReference type="GO" id="GO:0048306">
    <property type="term" value="F:calcium-dependent protein binding"/>
    <property type="evidence" value="ECO:0007669"/>
    <property type="project" value="TreeGrafter"/>
</dbReference>
<dbReference type="Ensembl" id="ENSNFUT00015049869.1">
    <property type="protein sequence ID" value="ENSNFUP00015047786.1"/>
    <property type="gene ID" value="ENSNFUG00015022563.1"/>
</dbReference>
<keyword evidence="5" id="KW-1185">Reference proteome</keyword>